<gene>
    <name evidence="1" type="ORF">SELMODRAFT_138509</name>
</gene>
<dbReference type="eggNOG" id="KOG0987">
    <property type="taxonomic scope" value="Eukaryota"/>
</dbReference>
<dbReference type="PANTHER" id="PTHR45786:SF74">
    <property type="entry name" value="ATP-DEPENDENT DNA HELICASE"/>
    <property type="match status" value="1"/>
</dbReference>
<dbReference type="KEGG" id="smo:SELMODRAFT_138509"/>
<name>D8TFI2_SELML</name>
<dbReference type="STRING" id="88036.D8TFI2"/>
<dbReference type="EMBL" id="GL377797">
    <property type="protein sequence ID" value="EFJ04580.1"/>
    <property type="molecule type" value="Genomic_DNA"/>
</dbReference>
<dbReference type="PANTHER" id="PTHR45786">
    <property type="entry name" value="DNA BINDING PROTEIN-LIKE"/>
    <property type="match status" value="1"/>
</dbReference>
<dbReference type="HOGENOM" id="CLU_2678391_0_0_1"/>
<dbReference type="AlphaFoldDB" id="D8TFI2"/>
<reference evidence="1 2" key="1">
    <citation type="journal article" date="2011" name="Science">
        <title>The Selaginella genome identifies genetic changes associated with the evolution of vascular plants.</title>
        <authorList>
            <person name="Banks J.A."/>
            <person name="Nishiyama T."/>
            <person name="Hasebe M."/>
            <person name="Bowman J.L."/>
            <person name="Gribskov M."/>
            <person name="dePamphilis C."/>
            <person name="Albert V.A."/>
            <person name="Aono N."/>
            <person name="Aoyama T."/>
            <person name="Ambrose B.A."/>
            <person name="Ashton N.W."/>
            <person name="Axtell M.J."/>
            <person name="Barker E."/>
            <person name="Barker M.S."/>
            <person name="Bennetzen J.L."/>
            <person name="Bonawitz N.D."/>
            <person name="Chapple C."/>
            <person name="Cheng C."/>
            <person name="Correa L.G."/>
            <person name="Dacre M."/>
            <person name="DeBarry J."/>
            <person name="Dreyer I."/>
            <person name="Elias M."/>
            <person name="Engstrom E.M."/>
            <person name="Estelle M."/>
            <person name="Feng L."/>
            <person name="Finet C."/>
            <person name="Floyd S.K."/>
            <person name="Frommer W.B."/>
            <person name="Fujita T."/>
            <person name="Gramzow L."/>
            <person name="Gutensohn M."/>
            <person name="Harholt J."/>
            <person name="Hattori M."/>
            <person name="Heyl A."/>
            <person name="Hirai T."/>
            <person name="Hiwatashi Y."/>
            <person name="Ishikawa M."/>
            <person name="Iwata M."/>
            <person name="Karol K.G."/>
            <person name="Koehler B."/>
            <person name="Kolukisaoglu U."/>
            <person name="Kubo M."/>
            <person name="Kurata T."/>
            <person name="Lalonde S."/>
            <person name="Li K."/>
            <person name="Li Y."/>
            <person name="Litt A."/>
            <person name="Lyons E."/>
            <person name="Manning G."/>
            <person name="Maruyama T."/>
            <person name="Michael T.P."/>
            <person name="Mikami K."/>
            <person name="Miyazaki S."/>
            <person name="Morinaga S."/>
            <person name="Murata T."/>
            <person name="Mueller-Roeber B."/>
            <person name="Nelson D.R."/>
            <person name="Obara M."/>
            <person name="Oguri Y."/>
            <person name="Olmstead R.G."/>
            <person name="Onodera N."/>
            <person name="Petersen B.L."/>
            <person name="Pils B."/>
            <person name="Prigge M."/>
            <person name="Rensing S.A."/>
            <person name="Riano-Pachon D.M."/>
            <person name="Roberts A.W."/>
            <person name="Sato Y."/>
            <person name="Scheller H.V."/>
            <person name="Schulz B."/>
            <person name="Schulz C."/>
            <person name="Shakirov E.V."/>
            <person name="Shibagaki N."/>
            <person name="Shinohara N."/>
            <person name="Shippen D.E."/>
            <person name="Soerensen I."/>
            <person name="Sotooka R."/>
            <person name="Sugimoto N."/>
            <person name="Sugita M."/>
            <person name="Sumikawa N."/>
            <person name="Tanurdzic M."/>
            <person name="Theissen G."/>
            <person name="Ulvskov P."/>
            <person name="Wakazuki S."/>
            <person name="Weng J.K."/>
            <person name="Willats W.W."/>
            <person name="Wipf D."/>
            <person name="Wolf P.G."/>
            <person name="Yang L."/>
            <person name="Zimmer A.D."/>
            <person name="Zhu Q."/>
            <person name="Mitros T."/>
            <person name="Hellsten U."/>
            <person name="Loque D."/>
            <person name="Otillar R."/>
            <person name="Salamov A."/>
            <person name="Schmutz J."/>
            <person name="Shapiro H."/>
            <person name="Lindquist E."/>
            <person name="Lucas S."/>
            <person name="Rokhsar D."/>
            <person name="Grigoriev I.V."/>
        </authorList>
    </citation>
    <scope>NUCLEOTIDE SEQUENCE [LARGE SCALE GENOMIC DNA]</scope>
</reference>
<feature type="non-terminal residue" evidence="1">
    <location>
        <position position="82"/>
    </location>
</feature>
<dbReference type="InParanoid" id="D8TFI2"/>
<keyword evidence="2" id="KW-1185">Reference proteome</keyword>
<sequence length="82" mass="9187">MYIKGESTTDPRRYNAPCSNEIAAIFTNPSGNPPFDRSIAVYPKEESMQEISIISSCCDPMIYPILFPSGEDGWSNDIKYTD</sequence>
<evidence type="ECO:0000313" key="1">
    <source>
        <dbReference type="EMBL" id="EFJ04580.1"/>
    </source>
</evidence>
<dbReference type="Proteomes" id="UP000001514">
    <property type="component" value="Unassembled WGS sequence"/>
</dbReference>
<evidence type="ECO:0000313" key="2">
    <source>
        <dbReference type="Proteomes" id="UP000001514"/>
    </source>
</evidence>
<dbReference type="Gramene" id="EFJ04580">
    <property type="protein sequence ID" value="EFJ04580"/>
    <property type="gene ID" value="SELMODRAFT_138509"/>
</dbReference>
<proteinExistence type="predicted"/>
<organism evidence="2">
    <name type="scientific">Selaginella moellendorffii</name>
    <name type="common">Spikemoss</name>
    <dbReference type="NCBI Taxonomy" id="88036"/>
    <lineage>
        <taxon>Eukaryota</taxon>
        <taxon>Viridiplantae</taxon>
        <taxon>Streptophyta</taxon>
        <taxon>Embryophyta</taxon>
        <taxon>Tracheophyta</taxon>
        <taxon>Lycopodiopsida</taxon>
        <taxon>Selaginellales</taxon>
        <taxon>Selaginellaceae</taxon>
        <taxon>Selaginella</taxon>
    </lineage>
</organism>
<accession>D8TFI2</accession>
<protein>
    <submittedName>
        <fullName evidence="1">Uncharacterized protein</fullName>
    </submittedName>
</protein>